<comment type="caution">
    <text evidence="2">The sequence shown here is derived from an EMBL/GenBank/DDBJ whole genome shotgun (WGS) entry which is preliminary data.</text>
</comment>
<feature type="signal peptide" evidence="1">
    <location>
        <begin position="1"/>
        <end position="27"/>
    </location>
</feature>
<protein>
    <submittedName>
        <fullName evidence="2">Uncharacterized protein</fullName>
    </submittedName>
</protein>
<dbReference type="AlphaFoldDB" id="A0A3S3NJ90"/>
<accession>A0A3S3NJ90</accession>
<dbReference type="EMBL" id="QPKB01000012">
    <property type="protein sequence ID" value="RWR96243.1"/>
    <property type="molecule type" value="Genomic_DNA"/>
</dbReference>
<dbReference type="Proteomes" id="UP000283530">
    <property type="component" value="Unassembled WGS sequence"/>
</dbReference>
<evidence type="ECO:0000313" key="2">
    <source>
        <dbReference type="EMBL" id="RWR96243.1"/>
    </source>
</evidence>
<feature type="chain" id="PRO_5018753948" evidence="1">
    <location>
        <begin position="28"/>
        <end position="219"/>
    </location>
</feature>
<dbReference type="PANTHER" id="PTHR36806">
    <property type="entry name" value="ADENINE PHOSPHORIBOSYLTRANSFERASE"/>
    <property type="match status" value="1"/>
</dbReference>
<gene>
    <name evidence="2" type="ORF">CKAN_02561800</name>
</gene>
<sequence>MAPKGLKIQPPFVLLLLFHFLFSPSQTTEALVGIGQWRVIISLSHSLMNRVANVRAARGDLEGANRARKIASKLEGGLGLGFWSVGWNYAKNYAWRRRDVESSNEILRAVSDANELLGLLKELGGVESEKERAKWVYRNYQRVLDASKSILRRLLLVFTRSGPLREIVLIVQKEVEGDLLRDCLQVGANDLKGLLKVAKDIGLNFLSSPLSSSHPSDEL</sequence>
<reference evidence="2 3" key="1">
    <citation type="journal article" date="2019" name="Nat. Plants">
        <title>Stout camphor tree genome fills gaps in understanding of flowering plant genome evolution.</title>
        <authorList>
            <person name="Chaw S.M."/>
            <person name="Liu Y.C."/>
            <person name="Wu Y.W."/>
            <person name="Wang H.Y."/>
            <person name="Lin C.I."/>
            <person name="Wu C.S."/>
            <person name="Ke H.M."/>
            <person name="Chang L.Y."/>
            <person name="Hsu C.Y."/>
            <person name="Yang H.T."/>
            <person name="Sudianto E."/>
            <person name="Hsu M.H."/>
            <person name="Wu K.P."/>
            <person name="Wang L.N."/>
            <person name="Leebens-Mack J.H."/>
            <person name="Tsai I.J."/>
        </authorList>
    </citation>
    <scope>NUCLEOTIDE SEQUENCE [LARGE SCALE GENOMIC DNA]</scope>
    <source>
        <strain evidence="3">cv. Chaw 1501</strain>
        <tissue evidence="2">Young leaves</tissue>
    </source>
</reference>
<organism evidence="2 3">
    <name type="scientific">Cinnamomum micranthum f. kanehirae</name>
    <dbReference type="NCBI Taxonomy" id="337451"/>
    <lineage>
        <taxon>Eukaryota</taxon>
        <taxon>Viridiplantae</taxon>
        <taxon>Streptophyta</taxon>
        <taxon>Embryophyta</taxon>
        <taxon>Tracheophyta</taxon>
        <taxon>Spermatophyta</taxon>
        <taxon>Magnoliopsida</taxon>
        <taxon>Magnoliidae</taxon>
        <taxon>Laurales</taxon>
        <taxon>Lauraceae</taxon>
        <taxon>Cinnamomum</taxon>
    </lineage>
</organism>
<proteinExistence type="predicted"/>
<dbReference type="OrthoDB" id="641593at2759"/>
<keyword evidence="1" id="KW-0732">Signal</keyword>
<evidence type="ECO:0000256" key="1">
    <source>
        <dbReference type="SAM" id="SignalP"/>
    </source>
</evidence>
<keyword evidence="3" id="KW-1185">Reference proteome</keyword>
<evidence type="ECO:0000313" key="3">
    <source>
        <dbReference type="Proteomes" id="UP000283530"/>
    </source>
</evidence>
<name>A0A3S3NJ90_9MAGN</name>